<feature type="region of interest" description="Disordered" evidence="3">
    <location>
        <begin position="397"/>
        <end position="421"/>
    </location>
</feature>
<dbReference type="InterPro" id="IPR027477">
    <property type="entry name" value="Succ_DH/fumarate_Rdtase_cat_sf"/>
</dbReference>
<dbReference type="GO" id="GO:0033765">
    <property type="term" value="F:steroid dehydrogenase activity, acting on the CH-CH group of donors"/>
    <property type="evidence" value="ECO:0007669"/>
    <property type="project" value="UniProtKB-ARBA"/>
</dbReference>
<feature type="domain" description="Fumarate reductase/succinate dehydrogenase flavoprotein-like C-terminal" evidence="5">
    <location>
        <begin position="435"/>
        <end position="527"/>
    </location>
</feature>
<dbReference type="SUPFAM" id="SSF51905">
    <property type="entry name" value="FAD/NAD(P)-binding domain"/>
    <property type="match status" value="1"/>
</dbReference>
<dbReference type="InterPro" id="IPR003953">
    <property type="entry name" value="FAD-dep_OxRdtase_2_FAD-bd"/>
</dbReference>
<evidence type="ECO:0000256" key="2">
    <source>
        <dbReference type="ARBA" id="ARBA00023002"/>
    </source>
</evidence>
<evidence type="ECO:0000259" key="4">
    <source>
        <dbReference type="Pfam" id="PF00890"/>
    </source>
</evidence>
<keyword evidence="1" id="KW-0285">Flavoprotein</keyword>
<dbReference type="Proteomes" id="UP000295008">
    <property type="component" value="Unassembled WGS sequence"/>
</dbReference>
<dbReference type="InterPro" id="IPR037099">
    <property type="entry name" value="Fum_R/Succ_DH_flav-like_C_sf"/>
</dbReference>
<dbReference type="Gene3D" id="1.20.58.100">
    <property type="entry name" value="Fumarate reductase/succinate dehydrogenase flavoprotein-like, C-terminal domain"/>
    <property type="match status" value="1"/>
</dbReference>
<evidence type="ECO:0000256" key="1">
    <source>
        <dbReference type="ARBA" id="ARBA00022630"/>
    </source>
</evidence>
<dbReference type="Gene3D" id="3.50.50.60">
    <property type="entry name" value="FAD/NAD(P)-binding domain"/>
    <property type="match status" value="1"/>
</dbReference>
<dbReference type="AlphaFoldDB" id="A0A4V6NH45"/>
<dbReference type="InterPro" id="IPR030664">
    <property type="entry name" value="SdhA/FrdA/AprA"/>
</dbReference>
<keyword evidence="2" id="KW-0560">Oxidoreductase</keyword>
<dbReference type="Pfam" id="PF00890">
    <property type="entry name" value="FAD_binding_2"/>
    <property type="match status" value="1"/>
</dbReference>
<dbReference type="Pfam" id="PF02910">
    <property type="entry name" value="Succ_DH_flav_C"/>
    <property type="match status" value="1"/>
</dbReference>
<dbReference type="PANTHER" id="PTHR11632">
    <property type="entry name" value="SUCCINATE DEHYDROGENASE 2 FLAVOPROTEIN SUBUNIT"/>
    <property type="match status" value="1"/>
</dbReference>
<evidence type="ECO:0000259" key="5">
    <source>
        <dbReference type="Pfam" id="PF02910"/>
    </source>
</evidence>
<dbReference type="InterPro" id="IPR015939">
    <property type="entry name" value="Fum_Rdtase/Succ_DH_flav-like_C"/>
</dbReference>
<proteinExistence type="predicted"/>
<evidence type="ECO:0000313" key="6">
    <source>
        <dbReference type="EMBL" id="TCL74157.1"/>
    </source>
</evidence>
<reference evidence="6 7" key="1">
    <citation type="submission" date="2019-03" db="EMBL/GenBank/DDBJ databases">
        <title>Genomic Encyclopedia of Type Strains, Phase IV (KMG-IV): sequencing the most valuable type-strain genomes for metagenomic binning, comparative biology and taxonomic classification.</title>
        <authorList>
            <person name="Goeker M."/>
        </authorList>
    </citation>
    <scope>NUCLEOTIDE SEQUENCE [LARGE SCALE GENOMIC DNA]</scope>
    <source>
        <strain evidence="6 7">LX-B</strain>
    </source>
</reference>
<dbReference type="Gene3D" id="3.90.700.10">
    <property type="entry name" value="Succinate dehydrogenase/fumarate reductase flavoprotein, catalytic domain"/>
    <property type="match status" value="1"/>
</dbReference>
<evidence type="ECO:0000313" key="7">
    <source>
        <dbReference type="Proteomes" id="UP000295008"/>
    </source>
</evidence>
<sequence length="542" mass="57641">MVVGGGAAGIRAAIAAHDAGATVLLVTAGRLGGGGSTFYPDSLPWGILSAGESENGAAEFYEEILSVAGGVADRRLVEVLARDSDARLRELFGYGLEFTSLVRNHEKPCFGGRPRGFQLNRLSQAQACLLRELFKRAIAILEGFSGVDLLLRDGVCAGMLGLDAAGQGVEIAAGAVVLATGGAESLWRYGFGDREQLGAGYAMAIRNGAALANLEFIQFIPGTLAPRPGSNFHHPTLSSLPALRNADGAEFLTDYLPPETSVAACLNCRASHGPFSYEDESRHFDLAIVRESERLGAPGAAVVYGPDFFLEPKFRLWRDYLAARGVDSRREPLWIYPHCQGFNGGIRIDETGMSGIPNLFACGETAGGPHGANRMGGNAILATQVFGKLSGEHAAKLARRSSRRSGPAGASRDWLRDFDSGHPARLAPEQVLDGIRETMHAAAGIIRSETRLRAGLDSLAGLARDYNPLEYPGPALRTALAAANALLTATAILQAMLARKESRGPHFREDFPERNDAEYGGMSLLRSRNGTELEAAIARNVS</sequence>
<comment type="caution">
    <text evidence="6">The sequence shown here is derived from an EMBL/GenBank/DDBJ whole genome shotgun (WGS) entry which is preliminary data.</text>
</comment>
<organism evidence="6 7">
    <name type="scientific">Hydrogenispora ethanolica</name>
    <dbReference type="NCBI Taxonomy" id="1082276"/>
    <lineage>
        <taxon>Bacteria</taxon>
        <taxon>Bacillati</taxon>
        <taxon>Bacillota</taxon>
        <taxon>Hydrogenispora</taxon>
    </lineage>
</organism>
<keyword evidence="7" id="KW-1185">Reference proteome</keyword>
<dbReference type="SUPFAM" id="SSF46977">
    <property type="entry name" value="Succinate dehydrogenase/fumarate reductase flavoprotein C-terminal domain"/>
    <property type="match status" value="1"/>
</dbReference>
<dbReference type="EMBL" id="SLUN01000004">
    <property type="protein sequence ID" value="TCL74157.1"/>
    <property type="molecule type" value="Genomic_DNA"/>
</dbReference>
<accession>A0A4V6NH45</accession>
<name>A0A4V6NH45_HYDET</name>
<feature type="domain" description="FAD-dependent oxidoreductase 2 FAD-binding" evidence="4">
    <location>
        <begin position="2"/>
        <end position="379"/>
    </location>
</feature>
<evidence type="ECO:0000256" key="3">
    <source>
        <dbReference type="SAM" id="MobiDB-lite"/>
    </source>
</evidence>
<dbReference type="PANTHER" id="PTHR11632:SF51">
    <property type="entry name" value="SUCCINATE DEHYDROGENASE [UBIQUINONE] FLAVOPROTEIN SUBUNIT, MITOCHONDRIAL"/>
    <property type="match status" value="1"/>
</dbReference>
<gene>
    <name evidence="6" type="ORF">EDC14_100493</name>
</gene>
<protein>
    <submittedName>
        <fullName evidence="6">Succinate dehydrogenase/fumarate reductase flavoprotein subunit</fullName>
    </submittedName>
</protein>
<dbReference type="InterPro" id="IPR036188">
    <property type="entry name" value="FAD/NAD-bd_sf"/>
</dbReference>